<dbReference type="Proteomes" id="UP000317243">
    <property type="component" value="Unassembled WGS sequence"/>
</dbReference>
<protein>
    <submittedName>
        <fullName evidence="1">Uncharacterized protein</fullName>
    </submittedName>
</protein>
<proteinExistence type="predicted"/>
<comment type="caution">
    <text evidence="1">The sequence shown here is derived from an EMBL/GenBank/DDBJ whole genome shotgun (WGS) entry which is preliminary data.</text>
</comment>
<organism evidence="1 2">
    <name type="scientific">Thalassoglobus neptunius</name>
    <dbReference type="NCBI Taxonomy" id="1938619"/>
    <lineage>
        <taxon>Bacteria</taxon>
        <taxon>Pseudomonadati</taxon>
        <taxon>Planctomycetota</taxon>
        <taxon>Planctomycetia</taxon>
        <taxon>Planctomycetales</taxon>
        <taxon>Planctomycetaceae</taxon>
        <taxon>Thalassoglobus</taxon>
    </lineage>
</organism>
<dbReference type="EMBL" id="SIHI01000001">
    <property type="protein sequence ID" value="TWT57816.1"/>
    <property type="molecule type" value="Genomic_DNA"/>
</dbReference>
<reference evidence="1 2" key="1">
    <citation type="submission" date="2019-02" db="EMBL/GenBank/DDBJ databases">
        <title>Deep-cultivation of Planctomycetes and their phenomic and genomic characterization uncovers novel biology.</title>
        <authorList>
            <person name="Wiegand S."/>
            <person name="Jogler M."/>
            <person name="Boedeker C."/>
            <person name="Pinto D."/>
            <person name="Vollmers J."/>
            <person name="Rivas-Marin E."/>
            <person name="Kohn T."/>
            <person name="Peeters S.H."/>
            <person name="Heuer A."/>
            <person name="Rast P."/>
            <person name="Oberbeckmann S."/>
            <person name="Bunk B."/>
            <person name="Jeske O."/>
            <person name="Meyerdierks A."/>
            <person name="Storesund J.E."/>
            <person name="Kallscheuer N."/>
            <person name="Luecker S."/>
            <person name="Lage O.M."/>
            <person name="Pohl T."/>
            <person name="Merkel B.J."/>
            <person name="Hornburger P."/>
            <person name="Mueller R.-W."/>
            <person name="Bruemmer F."/>
            <person name="Labrenz M."/>
            <person name="Spormann A.M."/>
            <person name="Op Den Camp H."/>
            <person name="Overmann J."/>
            <person name="Amann R."/>
            <person name="Jetten M.S.M."/>
            <person name="Mascher T."/>
            <person name="Medema M.H."/>
            <person name="Devos D.P."/>
            <person name="Kaster A.-K."/>
            <person name="Ovreas L."/>
            <person name="Rohde M."/>
            <person name="Galperin M.Y."/>
            <person name="Jogler C."/>
        </authorList>
    </citation>
    <scope>NUCLEOTIDE SEQUENCE [LARGE SCALE GENOMIC DNA]</scope>
    <source>
        <strain evidence="1 2">KOR42</strain>
    </source>
</reference>
<sequence>MCNAKKSVHYSCCVEAPTALKGCLKTAFESIRDAENNRGARFSGVAEVSFRGISITTDSLKHVGNRSVRRFPTRANCSPETVSFPDRQFVSGDRCSRFGCPNESLHWVTALIPVAINDYHLCSL</sequence>
<dbReference type="AlphaFoldDB" id="A0A5C5X4A0"/>
<name>A0A5C5X4A0_9PLAN</name>
<gene>
    <name evidence="1" type="ORF">KOR42_11830</name>
</gene>
<keyword evidence="2" id="KW-1185">Reference proteome</keyword>
<evidence type="ECO:0000313" key="1">
    <source>
        <dbReference type="EMBL" id="TWT57816.1"/>
    </source>
</evidence>
<accession>A0A5C5X4A0</accession>
<evidence type="ECO:0000313" key="2">
    <source>
        <dbReference type="Proteomes" id="UP000317243"/>
    </source>
</evidence>